<accession>A0A0G1PLM4</accession>
<dbReference type="Pfam" id="PF08713">
    <property type="entry name" value="DNA_alkylation"/>
    <property type="match status" value="1"/>
</dbReference>
<name>A0A0G1PLM4_9BACT</name>
<dbReference type="SUPFAM" id="SSF48371">
    <property type="entry name" value="ARM repeat"/>
    <property type="match status" value="1"/>
</dbReference>
<organism evidence="1 2">
    <name type="scientific">Candidatus Uhrbacteria bacterium GW2011_GWF2_46_218</name>
    <dbReference type="NCBI Taxonomy" id="1619001"/>
    <lineage>
        <taxon>Bacteria</taxon>
        <taxon>Candidatus Uhriibacteriota</taxon>
    </lineage>
</organism>
<dbReference type="Proteomes" id="UP000034705">
    <property type="component" value="Unassembled WGS sequence"/>
</dbReference>
<evidence type="ECO:0000313" key="2">
    <source>
        <dbReference type="Proteomes" id="UP000034705"/>
    </source>
</evidence>
<proteinExistence type="predicted"/>
<dbReference type="AlphaFoldDB" id="A0A0G1PLM4"/>
<comment type="caution">
    <text evidence="1">The sequence shown here is derived from an EMBL/GenBank/DDBJ whole genome shotgun (WGS) entry which is preliminary data.</text>
</comment>
<protein>
    <submittedName>
        <fullName evidence="1">Alkylation repair enzyme protein</fullName>
    </submittedName>
</protein>
<gene>
    <name evidence="1" type="ORF">UX45_C0007G0026</name>
</gene>
<reference evidence="1 2" key="1">
    <citation type="journal article" date="2015" name="Nature">
        <title>rRNA introns, odd ribosomes, and small enigmatic genomes across a large radiation of phyla.</title>
        <authorList>
            <person name="Brown C.T."/>
            <person name="Hug L.A."/>
            <person name="Thomas B.C."/>
            <person name="Sharon I."/>
            <person name="Castelle C.J."/>
            <person name="Singh A."/>
            <person name="Wilkins M.J."/>
            <person name="Williams K.H."/>
            <person name="Banfield J.F."/>
        </authorList>
    </citation>
    <scope>NUCLEOTIDE SEQUENCE [LARGE SCALE GENOMIC DNA]</scope>
</reference>
<dbReference type="EMBL" id="LCMG01000007">
    <property type="protein sequence ID" value="KKU33699.1"/>
    <property type="molecule type" value="Genomic_DNA"/>
</dbReference>
<dbReference type="PANTHER" id="PTHR34070:SF1">
    <property type="entry name" value="DNA ALKYLATION REPAIR PROTEIN"/>
    <property type="match status" value="1"/>
</dbReference>
<dbReference type="PATRIC" id="fig|1619001.3.peg.429"/>
<dbReference type="Gene3D" id="1.25.10.90">
    <property type="match status" value="1"/>
</dbReference>
<dbReference type="PANTHER" id="PTHR34070">
    <property type="entry name" value="ARMADILLO-TYPE FOLD"/>
    <property type="match status" value="1"/>
</dbReference>
<dbReference type="InterPro" id="IPR016024">
    <property type="entry name" value="ARM-type_fold"/>
</dbReference>
<evidence type="ECO:0000313" key="1">
    <source>
        <dbReference type="EMBL" id="KKU33699.1"/>
    </source>
</evidence>
<dbReference type="CDD" id="cd06561">
    <property type="entry name" value="AlkD_like"/>
    <property type="match status" value="1"/>
</dbReference>
<sequence length="248" mass="29357">MSPHSSPKKTSLQEILHMLKPLAEPSTDYCAFRKKCTHYSCLGIRLPHLRALYKKGFSFSDKPHETQSKIWNTIWREALVHEAMHLPLFYFEERKDKLTPKDWAMLKSWISRIDGWEHSDMLSKIYSFLLERFPKLVYPTLKKWNRSLNPWERRNSIVPLILYASPKRKYLPPSKILPLIKILLKDPDPYVQKAVGWTLRECHTLYAKETLAFFHTHIRTFSAIAFSYATERLTLSEKQLLKQKRSSP</sequence>
<dbReference type="InterPro" id="IPR014825">
    <property type="entry name" value="DNA_alkylation"/>
</dbReference>